<dbReference type="Gene3D" id="3.90.550.10">
    <property type="entry name" value="Spore Coat Polysaccharide Biosynthesis Protein SpsA, Chain A"/>
    <property type="match status" value="1"/>
</dbReference>
<dbReference type="CDD" id="cd00761">
    <property type="entry name" value="Glyco_tranf_GTA_type"/>
    <property type="match status" value="1"/>
</dbReference>
<dbReference type="Pfam" id="PF00535">
    <property type="entry name" value="Glycos_transf_2"/>
    <property type="match status" value="1"/>
</dbReference>
<feature type="domain" description="Glycosyltransferase 2-like" evidence="1">
    <location>
        <begin position="23"/>
        <end position="125"/>
    </location>
</feature>
<dbReference type="RefSeq" id="WP_194507098.1">
    <property type="nucleotide sequence ID" value="NZ_JADILU010000002.1"/>
</dbReference>
<name>A0ABW5ZYR1_9FLAO</name>
<dbReference type="PANTHER" id="PTHR43685:SF2">
    <property type="entry name" value="GLYCOSYLTRANSFERASE 2-LIKE DOMAIN-CONTAINING PROTEIN"/>
    <property type="match status" value="1"/>
</dbReference>
<protein>
    <submittedName>
        <fullName evidence="2">Glycosyltransferase family 2 protein</fullName>
    </submittedName>
</protein>
<keyword evidence="3" id="KW-1185">Reference proteome</keyword>
<dbReference type="EMBL" id="JBHUOS010000016">
    <property type="protein sequence ID" value="MFD2917681.1"/>
    <property type="molecule type" value="Genomic_DNA"/>
</dbReference>
<dbReference type="InterPro" id="IPR001173">
    <property type="entry name" value="Glyco_trans_2-like"/>
</dbReference>
<dbReference type="Proteomes" id="UP001597548">
    <property type="component" value="Unassembled WGS sequence"/>
</dbReference>
<comment type="caution">
    <text evidence="2">The sequence shown here is derived from an EMBL/GenBank/DDBJ whole genome shotgun (WGS) entry which is preliminary data.</text>
</comment>
<organism evidence="2 3">
    <name type="scientific">Psychroserpens luteus</name>
    <dbReference type="NCBI Taxonomy" id="1434066"/>
    <lineage>
        <taxon>Bacteria</taxon>
        <taxon>Pseudomonadati</taxon>
        <taxon>Bacteroidota</taxon>
        <taxon>Flavobacteriia</taxon>
        <taxon>Flavobacteriales</taxon>
        <taxon>Flavobacteriaceae</taxon>
        <taxon>Psychroserpens</taxon>
    </lineage>
</organism>
<evidence type="ECO:0000313" key="2">
    <source>
        <dbReference type="EMBL" id="MFD2917681.1"/>
    </source>
</evidence>
<evidence type="ECO:0000313" key="3">
    <source>
        <dbReference type="Proteomes" id="UP001597548"/>
    </source>
</evidence>
<dbReference type="PANTHER" id="PTHR43685">
    <property type="entry name" value="GLYCOSYLTRANSFERASE"/>
    <property type="match status" value="1"/>
</dbReference>
<dbReference type="SUPFAM" id="SSF53448">
    <property type="entry name" value="Nucleotide-diphospho-sugar transferases"/>
    <property type="match status" value="1"/>
</dbReference>
<evidence type="ECO:0000259" key="1">
    <source>
        <dbReference type="Pfam" id="PF00535"/>
    </source>
</evidence>
<reference evidence="3" key="1">
    <citation type="journal article" date="2019" name="Int. J. Syst. Evol. Microbiol.">
        <title>The Global Catalogue of Microorganisms (GCM) 10K type strain sequencing project: providing services to taxonomists for standard genome sequencing and annotation.</title>
        <authorList>
            <consortium name="The Broad Institute Genomics Platform"/>
            <consortium name="The Broad Institute Genome Sequencing Center for Infectious Disease"/>
            <person name="Wu L."/>
            <person name="Ma J."/>
        </authorList>
    </citation>
    <scope>NUCLEOTIDE SEQUENCE [LARGE SCALE GENOMIC DNA]</scope>
    <source>
        <strain evidence="3">KCTC 32514</strain>
    </source>
</reference>
<sequence>MNLKSYTPSINQLKDKNYKYRFSVFTPVYNAEKTIKCVHDSLVGQSFKDFEWIIVNDGSNDDSHNTILNIKENSPLTINYVNNKKNKHKMACFFQAIELANGDFFLTFDADDECVPNALEVFNNEYESISNIDKSKIVAVTGLCKDQHGNLIGDKFPSNPYISNPFHISAIDSIQGEKWGFTKTNILKSISYNDCFINNGFMLEGIIWNLIAKEGYKTKYINTVLRIYHIDTAGSISSSSEDKTALGAIIYYISNFNWFLKSYAFKSPIYFLKQLYFLTSKSKYLDFNLKNYTTSIDSYFIKFLFVLLWPIRKYLR</sequence>
<accession>A0ABW5ZYR1</accession>
<dbReference type="InterPro" id="IPR050834">
    <property type="entry name" value="Glycosyltransf_2"/>
</dbReference>
<dbReference type="InterPro" id="IPR029044">
    <property type="entry name" value="Nucleotide-diphossugar_trans"/>
</dbReference>
<gene>
    <name evidence="2" type="ORF">ACFS29_18660</name>
</gene>
<proteinExistence type="predicted"/>